<dbReference type="AlphaFoldDB" id="A0A2J6QTF2"/>
<dbReference type="SUPFAM" id="SSF55729">
    <property type="entry name" value="Acyl-CoA N-acyltransferases (Nat)"/>
    <property type="match status" value="1"/>
</dbReference>
<evidence type="ECO:0000256" key="1">
    <source>
        <dbReference type="SAM" id="MobiDB-lite"/>
    </source>
</evidence>
<dbReference type="Proteomes" id="UP000235786">
    <property type="component" value="Unassembled WGS sequence"/>
</dbReference>
<sequence length="670" mass="76072">MESQHTSNPQGKRKADAMSPDGEGGGQAATVNDCKRRDTTDSNDIATSAGEDDKLPVAKPVMNDGSNSEEGEDEEGRENEEDEGDTESTEEEDDYDEEEMDGFGFGEYDEEDEEDEGPPETEVEILEESFNEMRLTFKIFLAEDDDEFISWMSTIYVHCTYNGEIIGRGYDFSTIAFEVFDRYGRLKKEFKEHPIRKGTGAWGSELDVGCIFVIEDILVDKQWRRRGIGKRVAEHLLDKSRKGRTPQFSLVVPGWLTRDIWSDLEGKTKLEQREVRFAAADVATSFWRSLGFRRIGASCCLGLSADANHAAHKILPTEDFDPDTEHPDLDEDPKDDDSEWDEEPDKESWRLALLKTRLPLHHAATTLSDRECVEVFEAFKSSDKPSDEWVKVDRAAMNLLHIAAGKLKPQSVRWLLDISGHGDTLRSARDVNGNTPLEQLESKLDIKRTRREHGMLTVDISDNFPGFTDEVIDCIAALRRIKDPSPIERARLKFGCTCGSCIDGFLSPRMHFALLCQAEINHDMLKESIADGKMWCMYHDYLFTYVAPDIQRNFATNKSYREGFANLFGHAAVALRRNTSPTVTNILRAYEDAREWPPHTKNFFQRGGTVDSALRIIFDFVYDQDEWTGDGDHRDVFDEKINALPECRNDQEFGLVSLACGIQYSRSLYG</sequence>
<dbReference type="GO" id="GO:0016747">
    <property type="term" value="F:acyltransferase activity, transferring groups other than amino-acyl groups"/>
    <property type="evidence" value="ECO:0007669"/>
    <property type="project" value="InterPro"/>
</dbReference>
<dbReference type="OrthoDB" id="508139at2759"/>
<feature type="compositionally biased region" description="Polar residues" evidence="1">
    <location>
        <begin position="1"/>
        <end position="10"/>
    </location>
</feature>
<evidence type="ECO:0000313" key="3">
    <source>
        <dbReference type="EMBL" id="PMD29542.1"/>
    </source>
</evidence>
<organism evidence="3 4">
    <name type="scientific">Hyaloscypha variabilis (strain UAMH 11265 / GT02V1 / F)</name>
    <name type="common">Meliniomyces variabilis</name>
    <dbReference type="NCBI Taxonomy" id="1149755"/>
    <lineage>
        <taxon>Eukaryota</taxon>
        <taxon>Fungi</taxon>
        <taxon>Dikarya</taxon>
        <taxon>Ascomycota</taxon>
        <taxon>Pezizomycotina</taxon>
        <taxon>Leotiomycetes</taxon>
        <taxon>Helotiales</taxon>
        <taxon>Hyaloscyphaceae</taxon>
        <taxon>Hyaloscypha</taxon>
        <taxon>Hyaloscypha variabilis</taxon>
    </lineage>
</organism>
<reference evidence="3 4" key="1">
    <citation type="submission" date="2016-04" db="EMBL/GenBank/DDBJ databases">
        <title>A degradative enzymes factory behind the ericoid mycorrhizal symbiosis.</title>
        <authorList>
            <consortium name="DOE Joint Genome Institute"/>
            <person name="Martino E."/>
            <person name="Morin E."/>
            <person name="Grelet G."/>
            <person name="Kuo A."/>
            <person name="Kohler A."/>
            <person name="Daghino S."/>
            <person name="Barry K."/>
            <person name="Choi C."/>
            <person name="Cichocki N."/>
            <person name="Clum A."/>
            <person name="Copeland A."/>
            <person name="Hainaut M."/>
            <person name="Haridas S."/>
            <person name="Labutti K."/>
            <person name="Lindquist E."/>
            <person name="Lipzen A."/>
            <person name="Khouja H.-R."/>
            <person name="Murat C."/>
            <person name="Ohm R."/>
            <person name="Olson A."/>
            <person name="Spatafora J."/>
            <person name="Veneault-Fourrey C."/>
            <person name="Henrissat B."/>
            <person name="Grigoriev I."/>
            <person name="Martin F."/>
            <person name="Perotto S."/>
        </authorList>
    </citation>
    <scope>NUCLEOTIDE SEQUENCE [LARGE SCALE GENOMIC DNA]</scope>
    <source>
        <strain evidence="3 4">F</strain>
    </source>
</reference>
<feature type="compositionally biased region" description="Acidic residues" evidence="1">
    <location>
        <begin position="318"/>
        <end position="343"/>
    </location>
</feature>
<name>A0A2J6QTF2_HYAVF</name>
<feature type="compositionally biased region" description="Acidic residues" evidence="1">
    <location>
        <begin position="67"/>
        <end position="122"/>
    </location>
</feature>
<feature type="domain" description="N-acetyltransferase" evidence="2">
    <location>
        <begin position="139"/>
        <end position="242"/>
    </location>
</feature>
<evidence type="ECO:0000313" key="4">
    <source>
        <dbReference type="Proteomes" id="UP000235786"/>
    </source>
</evidence>
<dbReference type="Gene3D" id="3.40.630.30">
    <property type="match status" value="1"/>
</dbReference>
<evidence type="ECO:0000259" key="2">
    <source>
        <dbReference type="Pfam" id="PF00583"/>
    </source>
</evidence>
<feature type="region of interest" description="Disordered" evidence="1">
    <location>
        <begin position="317"/>
        <end position="343"/>
    </location>
</feature>
<gene>
    <name evidence="3" type="ORF">L207DRAFT_642307</name>
</gene>
<dbReference type="EMBL" id="KZ613973">
    <property type="protein sequence ID" value="PMD29542.1"/>
    <property type="molecule type" value="Genomic_DNA"/>
</dbReference>
<dbReference type="InterPro" id="IPR016181">
    <property type="entry name" value="Acyl_CoA_acyltransferase"/>
</dbReference>
<dbReference type="CDD" id="cd04301">
    <property type="entry name" value="NAT_SF"/>
    <property type="match status" value="1"/>
</dbReference>
<protein>
    <recommendedName>
        <fullName evidence="2">N-acetyltransferase domain-containing protein</fullName>
    </recommendedName>
</protein>
<feature type="region of interest" description="Disordered" evidence="1">
    <location>
        <begin position="1"/>
        <end position="122"/>
    </location>
</feature>
<keyword evidence="4" id="KW-1185">Reference proteome</keyword>
<dbReference type="STRING" id="1149755.A0A2J6QTF2"/>
<accession>A0A2J6QTF2</accession>
<proteinExistence type="predicted"/>
<dbReference type="InterPro" id="IPR000182">
    <property type="entry name" value="GNAT_dom"/>
</dbReference>
<dbReference type="Pfam" id="PF00583">
    <property type="entry name" value="Acetyltransf_1"/>
    <property type="match status" value="1"/>
</dbReference>